<sequence>MKVLTGDCLNLLEQIPDESVDAIYLDPPFFTEKTHELKTREGSKEFSFDDLWGCHKK</sequence>
<dbReference type="EMBL" id="JAMXFF010000004">
    <property type="protein sequence ID" value="MCT7965473.1"/>
    <property type="molecule type" value="Genomic_DNA"/>
</dbReference>
<dbReference type="PROSITE" id="PS00092">
    <property type="entry name" value="N6_MTASE"/>
    <property type="match status" value="1"/>
</dbReference>
<proteinExistence type="predicted"/>
<accession>A0ABT2ML66</accession>
<organism evidence="1 2">
    <name type="scientific">Laspinema palackyanum D2a</name>
    <dbReference type="NCBI Taxonomy" id="2953684"/>
    <lineage>
        <taxon>Bacteria</taxon>
        <taxon>Bacillati</taxon>
        <taxon>Cyanobacteriota</taxon>
        <taxon>Cyanophyceae</taxon>
        <taxon>Oscillatoriophycideae</taxon>
        <taxon>Oscillatoriales</taxon>
        <taxon>Laspinemataceae</taxon>
        <taxon>Laspinema</taxon>
        <taxon>Laspinema palackyanum</taxon>
    </lineage>
</organism>
<evidence type="ECO:0008006" key="3">
    <source>
        <dbReference type="Google" id="ProtNLM"/>
    </source>
</evidence>
<reference evidence="1 2" key="1">
    <citation type="journal article" date="2022" name="Front. Microbiol.">
        <title>High genomic differentiation and limited gene flow indicate recent cryptic speciation within the genus Laspinema (cyanobacteria).</title>
        <authorList>
            <person name="Stanojkovic A."/>
            <person name="Skoupy S."/>
            <person name="Skaloud P."/>
            <person name="Dvorak P."/>
        </authorList>
    </citation>
    <scope>NUCLEOTIDE SEQUENCE [LARGE SCALE GENOMIC DNA]</scope>
    <source>
        <strain evidence="1 2">D2a</strain>
    </source>
</reference>
<dbReference type="Gene3D" id="3.40.50.150">
    <property type="entry name" value="Vaccinia Virus protein VP39"/>
    <property type="match status" value="1"/>
</dbReference>
<evidence type="ECO:0000313" key="2">
    <source>
        <dbReference type="Proteomes" id="UP001525890"/>
    </source>
</evidence>
<gene>
    <name evidence="1" type="ORF">NG799_03890</name>
</gene>
<dbReference type="InterPro" id="IPR002052">
    <property type="entry name" value="DNA_methylase_N6_adenine_CS"/>
</dbReference>
<dbReference type="InterPro" id="IPR029063">
    <property type="entry name" value="SAM-dependent_MTases_sf"/>
</dbReference>
<comment type="caution">
    <text evidence="1">The sequence shown here is derived from an EMBL/GenBank/DDBJ whole genome shotgun (WGS) entry which is preliminary data.</text>
</comment>
<keyword evidence="2" id="KW-1185">Reference proteome</keyword>
<name>A0ABT2ML66_9CYAN</name>
<protein>
    <recommendedName>
        <fullName evidence="3">Site-specific DNA-methyltransferase</fullName>
    </recommendedName>
</protein>
<dbReference type="Proteomes" id="UP001525890">
    <property type="component" value="Unassembled WGS sequence"/>
</dbReference>
<dbReference type="RefSeq" id="WP_368005172.1">
    <property type="nucleotide sequence ID" value="NZ_JAMXFF010000004.1"/>
</dbReference>
<dbReference type="SUPFAM" id="SSF53335">
    <property type="entry name" value="S-adenosyl-L-methionine-dependent methyltransferases"/>
    <property type="match status" value="1"/>
</dbReference>
<evidence type="ECO:0000313" key="1">
    <source>
        <dbReference type="EMBL" id="MCT7965473.1"/>
    </source>
</evidence>